<dbReference type="SUPFAM" id="SSF55073">
    <property type="entry name" value="Nucleotide cyclase"/>
    <property type="match status" value="1"/>
</dbReference>
<proteinExistence type="predicted"/>
<organism evidence="3">
    <name type="scientific">marine metagenome</name>
    <dbReference type="NCBI Taxonomy" id="408172"/>
    <lineage>
        <taxon>unclassified sequences</taxon>
        <taxon>metagenomes</taxon>
        <taxon>ecological metagenomes</taxon>
    </lineage>
</organism>
<evidence type="ECO:0000313" key="3">
    <source>
        <dbReference type="EMBL" id="SVD98858.1"/>
    </source>
</evidence>
<dbReference type="EMBL" id="UINC01186581">
    <property type="protein sequence ID" value="SVD98858.1"/>
    <property type="molecule type" value="Genomic_DNA"/>
</dbReference>
<dbReference type="CDD" id="cd07302">
    <property type="entry name" value="CHD"/>
    <property type="match status" value="1"/>
</dbReference>
<dbReference type="Gene3D" id="3.30.70.1230">
    <property type="entry name" value="Nucleotide cyclase"/>
    <property type="match status" value="1"/>
</dbReference>
<evidence type="ECO:0000256" key="1">
    <source>
        <dbReference type="SAM" id="Phobius"/>
    </source>
</evidence>
<dbReference type="InterPro" id="IPR050697">
    <property type="entry name" value="Adenylyl/Guanylyl_Cyclase_3/4"/>
</dbReference>
<evidence type="ECO:0000259" key="2">
    <source>
        <dbReference type="SMART" id="SM00044"/>
    </source>
</evidence>
<dbReference type="InterPro" id="IPR001054">
    <property type="entry name" value="A/G_cyclase"/>
</dbReference>
<dbReference type="GO" id="GO:0006171">
    <property type="term" value="P:cAMP biosynthetic process"/>
    <property type="evidence" value="ECO:0007669"/>
    <property type="project" value="TreeGrafter"/>
</dbReference>
<dbReference type="AlphaFoldDB" id="A0A382ZVZ4"/>
<dbReference type="InterPro" id="IPR029787">
    <property type="entry name" value="Nucleotide_cyclase"/>
</dbReference>
<dbReference type="PANTHER" id="PTHR43081:SF1">
    <property type="entry name" value="ADENYLATE CYCLASE, TERMINAL-DIFFERENTIATION SPECIFIC"/>
    <property type="match status" value="1"/>
</dbReference>
<keyword evidence="1" id="KW-0812">Transmembrane</keyword>
<gene>
    <name evidence="3" type="ORF">METZ01_LOCUS451712</name>
</gene>
<name>A0A382ZVZ4_9ZZZZ</name>
<feature type="non-terminal residue" evidence="3">
    <location>
        <position position="1"/>
    </location>
</feature>
<accession>A0A382ZVZ4</accession>
<feature type="domain" description="Guanylate cyclase" evidence="2">
    <location>
        <begin position="45"/>
        <end position="241"/>
    </location>
</feature>
<keyword evidence="1" id="KW-0472">Membrane</keyword>
<dbReference type="SMART" id="SM00044">
    <property type="entry name" value="CYCc"/>
    <property type="match status" value="1"/>
</dbReference>
<protein>
    <recommendedName>
        <fullName evidence="2">Guanylate cyclase domain-containing protein</fullName>
    </recommendedName>
</protein>
<dbReference type="Pfam" id="PF00211">
    <property type="entry name" value="Guanylate_cyc"/>
    <property type="match status" value="1"/>
</dbReference>
<dbReference type="PANTHER" id="PTHR43081">
    <property type="entry name" value="ADENYLATE CYCLASE, TERMINAL-DIFFERENTIATION SPECIFIC-RELATED"/>
    <property type="match status" value="1"/>
</dbReference>
<feature type="transmembrane region" description="Helical" evidence="1">
    <location>
        <begin position="6"/>
        <end position="23"/>
    </location>
</feature>
<keyword evidence="1" id="KW-1133">Transmembrane helix</keyword>
<reference evidence="3" key="1">
    <citation type="submission" date="2018-05" db="EMBL/GenBank/DDBJ databases">
        <authorList>
            <person name="Lanie J.A."/>
            <person name="Ng W.-L."/>
            <person name="Kazmierczak K.M."/>
            <person name="Andrzejewski T.M."/>
            <person name="Davidsen T.M."/>
            <person name="Wayne K.J."/>
            <person name="Tettelin H."/>
            <person name="Glass J.I."/>
            <person name="Rusch D."/>
            <person name="Podicherti R."/>
            <person name="Tsui H.-C.T."/>
            <person name="Winkler M.E."/>
        </authorList>
    </citation>
    <scope>NUCLEOTIDE SEQUENCE</scope>
</reference>
<sequence>DITWALLTFFIVGFHSTFNRFILEFRQKQQIKKQFEHYLDPRQVKALQKNPNLLKLGGERKQMSYLFMDIIGFTPISEFYKNKDDPEGLVVLVNEFLDEMTNIILANGGMVDKFMGDCIMAVFGAPLDMPNHAEMAVKSAIEIEAKTLELKQRYKDRGLPDINVGTGVNTGPAIIGNMGSSTRFDFSVIGDAVNLAARLEATAGRGDYSEYPTIYSSMTREELPPDMFHNSRKIGDIKVKGKEDVITIYSQSK</sequence>
<dbReference type="GO" id="GO:0035556">
    <property type="term" value="P:intracellular signal transduction"/>
    <property type="evidence" value="ECO:0007669"/>
    <property type="project" value="InterPro"/>
</dbReference>